<feature type="region of interest" description="Disordered" evidence="1">
    <location>
        <begin position="252"/>
        <end position="321"/>
    </location>
</feature>
<feature type="compositionally biased region" description="Polar residues" evidence="1">
    <location>
        <begin position="78"/>
        <end position="88"/>
    </location>
</feature>
<dbReference type="OrthoDB" id="10038072at2759"/>
<evidence type="ECO:0000256" key="1">
    <source>
        <dbReference type="SAM" id="MobiDB-lite"/>
    </source>
</evidence>
<dbReference type="EMBL" id="CAJNOM010000014">
    <property type="protein sequence ID" value="CAF0793331.1"/>
    <property type="molecule type" value="Genomic_DNA"/>
</dbReference>
<feature type="region of interest" description="Disordered" evidence="1">
    <location>
        <begin position="105"/>
        <end position="135"/>
    </location>
</feature>
<dbReference type="Proteomes" id="UP000663832">
    <property type="component" value="Unassembled WGS sequence"/>
</dbReference>
<feature type="compositionally biased region" description="Polar residues" evidence="1">
    <location>
        <begin position="294"/>
        <end position="319"/>
    </location>
</feature>
<feature type="compositionally biased region" description="Polar residues" evidence="1">
    <location>
        <begin position="265"/>
        <end position="277"/>
    </location>
</feature>
<reference evidence="2" key="1">
    <citation type="submission" date="2021-02" db="EMBL/GenBank/DDBJ databases">
        <authorList>
            <person name="Nowell W R."/>
        </authorList>
    </citation>
    <scope>NUCLEOTIDE SEQUENCE</scope>
</reference>
<evidence type="ECO:0000313" key="2">
    <source>
        <dbReference type="EMBL" id="CAF0793331.1"/>
    </source>
</evidence>
<dbReference type="AlphaFoldDB" id="A0A813S1B5"/>
<gene>
    <name evidence="2" type="ORF">QVE165_LOCUS3818</name>
</gene>
<comment type="caution">
    <text evidence="2">The sequence shown here is derived from an EMBL/GenBank/DDBJ whole genome shotgun (WGS) entry which is preliminary data.</text>
</comment>
<feature type="region of interest" description="Disordered" evidence="1">
    <location>
        <begin position="64"/>
        <end position="93"/>
    </location>
</feature>
<name>A0A813S1B5_9BILA</name>
<evidence type="ECO:0000313" key="3">
    <source>
        <dbReference type="Proteomes" id="UP000663832"/>
    </source>
</evidence>
<organism evidence="2 3">
    <name type="scientific">Adineta steineri</name>
    <dbReference type="NCBI Taxonomy" id="433720"/>
    <lineage>
        <taxon>Eukaryota</taxon>
        <taxon>Metazoa</taxon>
        <taxon>Spiralia</taxon>
        <taxon>Gnathifera</taxon>
        <taxon>Rotifera</taxon>
        <taxon>Eurotatoria</taxon>
        <taxon>Bdelloidea</taxon>
        <taxon>Adinetida</taxon>
        <taxon>Adinetidae</taxon>
        <taxon>Adineta</taxon>
    </lineage>
</organism>
<keyword evidence="3" id="KW-1185">Reference proteome</keyword>
<proteinExistence type="predicted"/>
<accession>A0A813S1B5</accession>
<protein>
    <submittedName>
        <fullName evidence="2">Uncharacterized protein</fullName>
    </submittedName>
</protein>
<sequence length="414" mass="47834">MSNYLGRKPEFTPAVYTRYFEQKDTPKTSAGHIYFNEDHEETSKNYQIKRDLIFKRLFPSKYAESNNNTSDTDEIHPNRTNNSSNATNEPLGDFISLSNNDFSTLEKQPSSPLRGPALILTSSDEDEEESPAKRQLPTIAHETIIGHVHPRKTIENVRAILIRELYERTSDPHTEWLKCKMEISRDYINPKYYADFQRRYKKDMKRTTMKKIKSTFIQNNTDNGYSVYDLTKINETKTTKLKNDDIIETSTTTKRKKLMPPSSPIVISNDSSNQSKSPPEYIVLDSSDEDDNPNQDSNSTYFIDRSSTSYNVPSEPTETFTEDYNTEDSKYAQLPSRSKSFLSIARPIISKHQKRKKNISKNPSKPLVSAIDRIIDHMDNSDTLSNSTTKEQQNLLLKQIKKRKKKKKKQVLSK</sequence>